<gene>
    <name evidence="1" type="ORF">TCEB3V08_LOCUS5899</name>
</gene>
<dbReference type="AlphaFoldDB" id="A0A7R9CRH0"/>
<proteinExistence type="predicted"/>
<accession>A0A7R9CRH0</accession>
<protein>
    <submittedName>
        <fullName evidence="1">Uncharacterized protein</fullName>
    </submittedName>
</protein>
<reference evidence="1" key="1">
    <citation type="submission" date="2020-11" db="EMBL/GenBank/DDBJ databases">
        <authorList>
            <person name="Tran Van P."/>
        </authorList>
    </citation>
    <scope>NUCLEOTIDE SEQUENCE</scope>
</reference>
<dbReference type="EMBL" id="OC318260">
    <property type="protein sequence ID" value="CAD7401210.1"/>
    <property type="molecule type" value="Genomic_DNA"/>
</dbReference>
<organism evidence="1">
    <name type="scientific">Timema cristinae</name>
    <name type="common">Walking stick</name>
    <dbReference type="NCBI Taxonomy" id="61476"/>
    <lineage>
        <taxon>Eukaryota</taxon>
        <taxon>Metazoa</taxon>
        <taxon>Ecdysozoa</taxon>
        <taxon>Arthropoda</taxon>
        <taxon>Hexapoda</taxon>
        <taxon>Insecta</taxon>
        <taxon>Pterygota</taxon>
        <taxon>Neoptera</taxon>
        <taxon>Polyneoptera</taxon>
        <taxon>Phasmatodea</taxon>
        <taxon>Timematodea</taxon>
        <taxon>Timematoidea</taxon>
        <taxon>Timematidae</taxon>
        <taxon>Timema</taxon>
    </lineage>
</organism>
<name>A0A7R9CRH0_TIMCR</name>
<evidence type="ECO:0000313" key="1">
    <source>
        <dbReference type="EMBL" id="CAD7401210.1"/>
    </source>
</evidence>
<sequence length="157" mass="17530">MIDRVYKKRSRSTYQVSYCKAYDKEEAEPETKDVLMELFTNMFAEPTKKVPSPLPSSRSDTYSSPMASLVLTDSSQLTSDSQHLELLAVSCELSVSTKEAMGLLLYGDSNSVKYLKPLPKEPISQSSANGEDKVHGVRRSSLGIASEFWEHLLWLAS</sequence>